<proteinExistence type="predicted"/>
<dbReference type="Pfam" id="PF00873">
    <property type="entry name" value="ACR_tran"/>
    <property type="match status" value="1"/>
</dbReference>
<dbReference type="SUPFAM" id="SSF82714">
    <property type="entry name" value="Multidrug efflux transporter AcrB TolC docking domain, DN and DC subdomains"/>
    <property type="match status" value="2"/>
</dbReference>
<dbReference type="EMBL" id="FQZE01000046">
    <property type="protein sequence ID" value="SHJ99157.1"/>
    <property type="molecule type" value="Genomic_DNA"/>
</dbReference>
<feature type="transmembrane region" description="Helical" evidence="2">
    <location>
        <begin position="968"/>
        <end position="987"/>
    </location>
</feature>
<reference evidence="3 4" key="1">
    <citation type="submission" date="2016-11" db="EMBL/GenBank/DDBJ databases">
        <authorList>
            <person name="Jaros S."/>
            <person name="Januszkiewicz K."/>
            <person name="Wedrychowicz H."/>
        </authorList>
    </citation>
    <scope>NUCLEOTIDE SEQUENCE [LARGE SCALE GENOMIC DNA]</scope>
    <source>
        <strain evidence="3 4">DSM 27063</strain>
    </source>
</reference>
<feature type="compositionally biased region" description="Polar residues" evidence="1">
    <location>
        <begin position="156"/>
        <end position="170"/>
    </location>
</feature>
<dbReference type="RefSeq" id="WP_073173716.1">
    <property type="nucleotide sequence ID" value="NZ_FQZE01000046.1"/>
</dbReference>
<dbReference type="STRING" id="1168035.SAMN05444280_14616"/>
<gene>
    <name evidence="3" type="ORF">SAMN05444280_14616</name>
</gene>
<feature type="transmembrane region" description="Helical" evidence="2">
    <location>
        <begin position="413"/>
        <end position="434"/>
    </location>
</feature>
<dbReference type="SUPFAM" id="SSF82693">
    <property type="entry name" value="Multidrug efflux transporter AcrB pore domain, PN1, PN2, PC1 and PC2 subdomains"/>
    <property type="match status" value="2"/>
</dbReference>
<dbReference type="GO" id="GO:0042910">
    <property type="term" value="F:xenobiotic transmembrane transporter activity"/>
    <property type="evidence" value="ECO:0007669"/>
    <property type="project" value="TreeGrafter"/>
</dbReference>
<dbReference type="SUPFAM" id="SSF82866">
    <property type="entry name" value="Multidrug efflux transporter AcrB transmembrane domain"/>
    <property type="match status" value="2"/>
</dbReference>
<dbReference type="GO" id="GO:0005886">
    <property type="term" value="C:plasma membrane"/>
    <property type="evidence" value="ECO:0007669"/>
    <property type="project" value="TreeGrafter"/>
</dbReference>
<keyword evidence="2" id="KW-1133">Transmembrane helix</keyword>
<dbReference type="Gene3D" id="3.30.70.1430">
    <property type="entry name" value="Multidrug efflux transporter AcrB pore domain"/>
    <property type="match status" value="2"/>
</dbReference>
<dbReference type="InterPro" id="IPR001036">
    <property type="entry name" value="Acrflvin-R"/>
</dbReference>
<dbReference type="Gene3D" id="3.30.70.1320">
    <property type="entry name" value="Multidrug efflux transporter AcrB pore domain like"/>
    <property type="match status" value="1"/>
</dbReference>
<dbReference type="Gene3D" id="3.30.2090.10">
    <property type="entry name" value="Multidrug efflux transporter AcrB TolC docking domain, DN and DC subdomains"/>
    <property type="match status" value="2"/>
</dbReference>
<name>A0A1M6NTT1_9BACT</name>
<evidence type="ECO:0000313" key="4">
    <source>
        <dbReference type="Proteomes" id="UP000184050"/>
    </source>
</evidence>
<keyword evidence="4" id="KW-1185">Reference proteome</keyword>
<dbReference type="PANTHER" id="PTHR32063">
    <property type="match status" value="1"/>
</dbReference>
<accession>A0A1M6NTT1</accession>
<dbReference type="AlphaFoldDB" id="A0A1M6NTT1"/>
<sequence length="1075" mass="119338">MVKFLIHRPVAVTMAFLALLLIGLATTTSLPVSLMPDIDIPVVSVRISSGGLPARQLENTVVKPLRNVLKEVNHVEEMKSETRDGSAWIELRFQHGTPIDLASVEVNEKVDKAMNYLPREMNRPEVIRASASDIPVFYLMVTQKIEDLPDFAVASNNASTSPSGGNTRGASSPLRGDRGGLELSNFTSQVIRKRLEQLPEVALVDMSGLQTPEIKITPHKAFLQSGAFSIAGLETALQNNNINLGNLLIRDGQYQYNIRFNTRLRDVSDIENVPVNLNGKVVTLKEMAAIELQPRKPAGNVHFNSEDAVSLAIIKQSDAKMADLKDELEFLVTHFREDYPDLDFAVTRDQSKLLEYSINNLEQSLLIGGLLAFLAMFLFLRERRAPWLIGISIPVSLLIALLFFYLAGLSINIISLSGLILGVGMMIDNSIIVIDNITQHRQRKITNNKNQITNKSQVANSKQQTTPMNFSPNVEFHGAGKPQTTNHKQLNRSCINGTNEVIRPLITSVLTTCAVFIPLIFMKGMAGALFFDQAVAVSIGLIVSLLVSITLLPTLYRLFYKGRQQKEVINKKLPRYFSWYESGLKFVLRRQVASLAIVVLMLVAAVFLGRELKIAQFPAVSHDEILLEIDWNEPVTLDENNARISEMLSGLQPDLVYVIEEAGRQQYLLNSGEEAGTSENKLFLKAASPRELDEITEKLSSLFWQRYPEADISFTESDNLFNLAFGKTEAPLIVRFTHFNPGREGYLDELAELQKKMGTLFPGKVQSKLITRELILLETDPEKLLLYQVNNTELFRQVKSAFDANTVFTINDNNTFIPVSIGNSYASIYEIVQNITVTNDNGEQIPLSGLVKVSSGTGLKSIVAGKESEYFPVLLDIGSNEYSEATQRIENEITNENFDISYGGSILSGKGMLKELLLIIAVSLLLLYFILAAQFESFVLPLIVLFEVPIDLFGAFLFLALFGAGINIMSAIGIIVMAGIIINDSILKIDTINKQMDEGNSLVRSIFIGGQRRLKPILMTSLTTILAMTPFLFQKGMGAELQKPLALAIIGGMIVGTLVSLYFIPLMYYLLKRKI</sequence>
<dbReference type="InterPro" id="IPR027463">
    <property type="entry name" value="AcrB_DN_DC_subdom"/>
</dbReference>
<feature type="transmembrane region" description="Helical" evidence="2">
    <location>
        <begin position="534"/>
        <end position="556"/>
    </location>
</feature>
<dbReference type="OrthoDB" id="9798415at2"/>
<feature type="transmembrane region" description="Helical" evidence="2">
    <location>
        <begin position="1014"/>
        <end position="1033"/>
    </location>
</feature>
<feature type="transmembrane region" description="Helical" evidence="2">
    <location>
        <begin position="361"/>
        <end position="380"/>
    </location>
</feature>
<evidence type="ECO:0000313" key="3">
    <source>
        <dbReference type="EMBL" id="SHJ99157.1"/>
    </source>
</evidence>
<feature type="region of interest" description="Disordered" evidence="1">
    <location>
        <begin position="156"/>
        <end position="180"/>
    </location>
</feature>
<organism evidence="3 4">
    <name type="scientific">Tangfeifania diversioriginum</name>
    <dbReference type="NCBI Taxonomy" id="1168035"/>
    <lineage>
        <taxon>Bacteria</taxon>
        <taxon>Pseudomonadati</taxon>
        <taxon>Bacteroidota</taxon>
        <taxon>Bacteroidia</taxon>
        <taxon>Marinilabiliales</taxon>
        <taxon>Prolixibacteraceae</taxon>
        <taxon>Tangfeifania</taxon>
    </lineage>
</organism>
<dbReference type="PRINTS" id="PR00702">
    <property type="entry name" value="ACRIFLAVINRP"/>
</dbReference>
<evidence type="ECO:0000256" key="2">
    <source>
        <dbReference type="SAM" id="Phobius"/>
    </source>
</evidence>
<feature type="transmembrane region" description="Helical" evidence="2">
    <location>
        <begin position="942"/>
        <end position="962"/>
    </location>
</feature>
<feature type="transmembrane region" description="Helical" evidence="2">
    <location>
        <begin position="1045"/>
        <end position="1071"/>
    </location>
</feature>
<keyword evidence="2" id="KW-0472">Membrane</keyword>
<protein>
    <submittedName>
        <fullName evidence="3">Multidrug efflux pump subunit AcrB</fullName>
    </submittedName>
</protein>
<feature type="transmembrane region" description="Helical" evidence="2">
    <location>
        <begin position="592"/>
        <end position="609"/>
    </location>
</feature>
<feature type="transmembrane region" description="Helical" evidence="2">
    <location>
        <begin position="916"/>
        <end position="935"/>
    </location>
</feature>
<dbReference type="Proteomes" id="UP000184050">
    <property type="component" value="Unassembled WGS sequence"/>
</dbReference>
<dbReference type="PANTHER" id="PTHR32063:SF0">
    <property type="entry name" value="SWARMING MOTILITY PROTEIN SWRC"/>
    <property type="match status" value="1"/>
</dbReference>
<feature type="transmembrane region" description="Helical" evidence="2">
    <location>
        <begin position="387"/>
        <end position="407"/>
    </location>
</feature>
<evidence type="ECO:0000256" key="1">
    <source>
        <dbReference type="SAM" id="MobiDB-lite"/>
    </source>
</evidence>
<dbReference type="Gene3D" id="3.30.70.1440">
    <property type="entry name" value="Multidrug efflux transporter AcrB pore domain"/>
    <property type="match status" value="1"/>
</dbReference>
<feature type="transmembrane region" description="Helical" evidence="2">
    <location>
        <begin position="501"/>
        <end position="522"/>
    </location>
</feature>
<dbReference type="Gene3D" id="1.20.1640.10">
    <property type="entry name" value="Multidrug efflux transporter AcrB transmembrane domain"/>
    <property type="match status" value="3"/>
</dbReference>
<keyword evidence="2" id="KW-0812">Transmembrane</keyword>